<feature type="transmembrane region" description="Helical" evidence="5">
    <location>
        <begin position="103"/>
        <end position="121"/>
    </location>
</feature>
<evidence type="ECO:0000313" key="7">
    <source>
        <dbReference type="EMBL" id="HJB42399.1"/>
    </source>
</evidence>
<feature type="transmembrane region" description="Helical" evidence="5">
    <location>
        <begin position="127"/>
        <end position="148"/>
    </location>
</feature>
<feature type="transmembrane region" description="Helical" evidence="5">
    <location>
        <begin position="6"/>
        <end position="25"/>
    </location>
</feature>
<evidence type="ECO:0000256" key="4">
    <source>
        <dbReference type="ARBA" id="ARBA00023136"/>
    </source>
</evidence>
<evidence type="ECO:0000256" key="5">
    <source>
        <dbReference type="SAM" id="Phobius"/>
    </source>
</evidence>
<reference evidence="7" key="1">
    <citation type="journal article" date="2021" name="PeerJ">
        <title>Extensive microbial diversity within the chicken gut microbiome revealed by metagenomics and culture.</title>
        <authorList>
            <person name="Gilroy R."/>
            <person name="Ravi A."/>
            <person name="Getino M."/>
            <person name="Pursley I."/>
            <person name="Horton D.L."/>
            <person name="Alikhan N.F."/>
            <person name="Baker D."/>
            <person name="Gharbi K."/>
            <person name="Hall N."/>
            <person name="Watson M."/>
            <person name="Adriaenssens E.M."/>
            <person name="Foster-Nyarko E."/>
            <person name="Jarju S."/>
            <person name="Secka A."/>
            <person name="Antonio M."/>
            <person name="Oren A."/>
            <person name="Chaudhuri R.R."/>
            <person name="La Ragione R."/>
            <person name="Hildebrand F."/>
            <person name="Pallen M.J."/>
        </authorList>
    </citation>
    <scope>NUCLEOTIDE SEQUENCE</scope>
    <source>
        <strain evidence="7">ChiBcec8-13705</strain>
    </source>
</reference>
<dbReference type="Proteomes" id="UP000886803">
    <property type="component" value="Unassembled WGS sequence"/>
</dbReference>
<evidence type="ECO:0000256" key="1">
    <source>
        <dbReference type="ARBA" id="ARBA00004141"/>
    </source>
</evidence>
<dbReference type="InterPro" id="IPR004837">
    <property type="entry name" value="NaCa_Exmemb"/>
</dbReference>
<dbReference type="GO" id="GO:0016020">
    <property type="term" value="C:membrane"/>
    <property type="evidence" value="ECO:0007669"/>
    <property type="project" value="UniProtKB-SubCell"/>
</dbReference>
<evidence type="ECO:0000256" key="2">
    <source>
        <dbReference type="ARBA" id="ARBA00022692"/>
    </source>
</evidence>
<feature type="transmembrane region" description="Helical" evidence="5">
    <location>
        <begin position="268"/>
        <end position="293"/>
    </location>
</feature>
<name>A0A9D2M7R7_9FIRM</name>
<gene>
    <name evidence="7" type="ORF">H9945_07860</name>
</gene>
<keyword evidence="2 5" id="KW-0812">Transmembrane</keyword>
<evidence type="ECO:0000313" key="8">
    <source>
        <dbReference type="Proteomes" id="UP000886803"/>
    </source>
</evidence>
<proteinExistence type="predicted"/>
<accession>A0A9D2M7R7</accession>
<feature type="transmembrane region" description="Helical" evidence="5">
    <location>
        <begin position="336"/>
        <end position="354"/>
    </location>
</feature>
<dbReference type="Pfam" id="PF01699">
    <property type="entry name" value="Na_Ca_ex"/>
    <property type="match status" value="1"/>
</dbReference>
<sequence length="355" mass="37084">MFFLFTLVIYGLGLVLTAVGGRLTGRCATWCCALCGLPLWVVSGTVASLCVALPQLALAFLASGLGITGLAVGAALAGAVTDLGLVLALCLLRRSVTVDRGAFCRKCGILLAGCAVLLLFANGGTLSHTGAGLLMALFVVFVLESIVYQHRLVYDEGLCMIGVGENPPSRGEAAPGPQTMAFPAMSLRNSLLNLGGVVAGLVLLLAGAWALLTSATALANRTGTIQALWAATLLSFGFSLPLLAEVLHHPFGSVWKRFAERCRIYPPAALPMQMLNSAILSLTFVLPLCSLTYRGPLPVGAQFRAYDLPACVLLGVVLLAPPLWTRRLYRWQGAACLGLYGAYLAAVLLVPLAGA</sequence>
<comment type="caution">
    <text evidence="7">The sequence shown here is derived from an EMBL/GenBank/DDBJ whole genome shotgun (WGS) entry which is preliminary data.</text>
</comment>
<evidence type="ECO:0000256" key="3">
    <source>
        <dbReference type="ARBA" id="ARBA00022989"/>
    </source>
</evidence>
<evidence type="ECO:0000259" key="6">
    <source>
        <dbReference type="Pfam" id="PF01699"/>
    </source>
</evidence>
<dbReference type="AlphaFoldDB" id="A0A9D2M7R7"/>
<reference evidence="7" key="2">
    <citation type="submission" date="2021-04" db="EMBL/GenBank/DDBJ databases">
        <authorList>
            <person name="Gilroy R."/>
        </authorList>
    </citation>
    <scope>NUCLEOTIDE SEQUENCE</scope>
    <source>
        <strain evidence="7">ChiBcec8-13705</strain>
    </source>
</reference>
<feature type="transmembrane region" description="Helical" evidence="5">
    <location>
        <begin position="37"/>
        <end position="61"/>
    </location>
</feature>
<organism evidence="7 8">
    <name type="scientific">Candidatus Gemmiger avicola</name>
    <dbReference type="NCBI Taxonomy" id="2838605"/>
    <lineage>
        <taxon>Bacteria</taxon>
        <taxon>Bacillati</taxon>
        <taxon>Bacillota</taxon>
        <taxon>Clostridia</taxon>
        <taxon>Eubacteriales</taxon>
        <taxon>Gemmiger</taxon>
    </lineage>
</organism>
<feature type="transmembrane region" description="Helical" evidence="5">
    <location>
        <begin position="305"/>
        <end position="324"/>
    </location>
</feature>
<keyword evidence="3 5" id="KW-1133">Transmembrane helix</keyword>
<dbReference type="Gene3D" id="1.20.1420.30">
    <property type="entry name" value="NCX, central ion-binding region"/>
    <property type="match status" value="1"/>
</dbReference>
<keyword evidence="4 5" id="KW-0472">Membrane</keyword>
<dbReference type="GO" id="GO:0055085">
    <property type="term" value="P:transmembrane transport"/>
    <property type="evidence" value="ECO:0007669"/>
    <property type="project" value="InterPro"/>
</dbReference>
<feature type="domain" description="Sodium/calcium exchanger membrane region" evidence="6">
    <location>
        <begin position="274"/>
        <end position="348"/>
    </location>
</feature>
<dbReference type="InterPro" id="IPR044880">
    <property type="entry name" value="NCX_ion-bd_dom_sf"/>
</dbReference>
<comment type="subcellular location">
    <subcellularLocation>
        <location evidence="1">Membrane</location>
        <topology evidence="1">Multi-pass membrane protein</topology>
    </subcellularLocation>
</comment>
<protein>
    <recommendedName>
        <fullName evidence="6">Sodium/calcium exchanger membrane region domain-containing protein</fullName>
    </recommendedName>
</protein>
<dbReference type="EMBL" id="DWYG01000133">
    <property type="protein sequence ID" value="HJB42399.1"/>
    <property type="molecule type" value="Genomic_DNA"/>
</dbReference>
<feature type="transmembrane region" description="Helical" evidence="5">
    <location>
        <begin position="191"/>
        <end position="212"/>
    </location>
</feature>
<feature type="transmembrane region" description="Helical" evidence="5">
    <location>
        <begin position="224"/>
        <end position="247"/>
    </location>
</feature>
<feature type="transmembrane region" description="Helical" evidence="5">
    <location>
        <begin position="67"/>
        <end position="91"/>
    </location>
</feature>